<keyword evidence="3" id="KW-1185">Reference proteome</keyword>
<feature type="compositionally biased region" description="Basic and acidic residues" evidence="1">
    <location>
        <begin position="1104"/>
        <end position="1122"/>
    </location>
</feature>
<protein>
    <submittedName>
        <fullName evidence="4">Uncharacterized protein</fullName>
    </submittedName>
</protein>
<feature type="compositionally biased region" description="Low complexity" evidence="1">
    <location>
        <begin position="322"/>
        <end position="334"/>
    </location>
</feature>
<name>A0A8B7NXV2_HYAAZ</name>
<gene>
    <name evidence="4" type="primary">LOC108675099</name>
</gene>
<evidence type="ECO:0000313" key="4">
    <source>
        <dbReference type="RefSeq" id="XP_018018572.1"/>
    </source>
</evidence>
<organism evidence="3 4">
    <name type="scientific">Hyalella azteca</name>
    <name type="common">Amphipod</name>
    <dbReference type="NCBI Taxonomy" id="294128"/>
    <lineage>
        <taxon>Eukaryota</taxon>
        <taxon>Metazoa</taxon>
        <taxon>Ecdysozoa</taxon>
        <taxon>Arthropoda</taxon>
        <taxon>Crustacea</taxon>
        <taxon>Multicrustacea</taxon>
        <taxon>Malacostraca</taxon>
        <taxon>Eumalacostraca</taxon>
        <taxon>Peracarida</taxon>
        <taxon>Amphipoda</taxon>
        <taxon>Senticaudata</taxon>
        <taxon>Talitrida</taxon>
        <taxon>Talitroidea</taxon>
        <taxon>Hyalellidae</taxon>
        <taxon>Hyalella</taxon>
    </lineage>
</organism>
<evidence type="ECO:0000313" key="3">
    <source>
        <dbReference type="Proteomes" id="UP000694843"/>
    </source>
</evidence>
<feature type="compositionally biased region" description="Polar residues" evidence="1">
    <location>
        <begin position="1178"/>
        <end position="1191"/>
    </location>
</feature>
<dbReference type="OrthoDB" id="6382841at2759"/>
<sequence>MPPGSREDCHLCHIHDHNHPSTLLRTSTLRDPSPPPRPRRHSRSGSMDRDYHHHDRHHHHHHHHDRERRHSRSGRVPSALARLSEHNSHSLPASRSNTLNLYPEQVSVLPDGGHRFIGGDRVSVRSLELTSPRHAPDNRSHLSLQQGATLQKTLPDNMGTMGSAYLPLRSHGGSHLSLQQGTVIPTVQDRAQDYYLQVNRLPFKEDSRKHRFNLQTVLLIGCYTLLFVMAIIIGLVLCHQNGWLGFGSPDASIAEVVEVSGDARNAAGSSIRRPNLDNGRLTNLNPEQEPSNKLQHLTEISGKPVPVHNVVKVRKPESNDAISSPGGRPRSISGASNNQNENRSVQPIPGNRPIQRAPENNKNTGDTITAGRNLQPILGDQSHVTGKMSDQIIAENRPSSQFSNDRQNPVIVQPSHKMKPNLMNNEPSQIVPQLGNNAPVDVSQNLQTGNGPPFNANNIPTNIQHAISSDMQNFPVNSHGGATFNNFNSNSQASVGQNGNNFHSNSQTTGVIGSNIPVHPQTSISSNGNTIVADFSGGQNDFPPPIPAGHVIVSNTPVQILPPTANNFQQNTQTPNVPSSGKTFVNEQIQTQAVDSPSKKQPLRIILNAGHVGFQNGAGSFANTNQQNGFAGFTNPNGDQALQNSNSQSNDASLNFQLAAAVINGHQQGISGHPQLSPNTFQGTDSSISNAHHTVNQFNPGFTTSENNQDSRFLQNVPPQTQPSQFNTFVTAPKISTPTISTAPQPASANSQHPIHNQPNFVHIVAPSGNSGAPSSTNDPRVLPHGVPLKLQPVSTTMLHAPHSPTIHSQLSTVPLSVHSGSLNVVTPVQSTHMASGNLGIQSVPQSGILGQQSREHTQGPLVLHTGNPDDRFNNAKKTPDTGIEFNDIHMEKMKILKEILDAEGSGKLLQDLITLKNNQNSLNELSEQLSETTANRRPSPSSTEPKQNLGKTVLPVALHSGSSQDISGRIPQSATSQEPINQASPRRPQRPRQPQPTTPRIPANLTPNESQEKKRNNIQVVRELLASLISSPEVQEILSTRNRQGKQAGLKQDEGETEVGKNSVNGEAMRNLLIQALAKEIPLRQRKADPKPPSSSNVPKVGTKKEKDDKSPMRADKDDQPTRTITRAQQLAHFSTGSPGRVLNKRVGRTDSVQSSREHQSVRPPRSQSSRGRPMQISGSRSTQVDQTLKTNREKAKSISKTAGTAAETTSDGVVRHWRTMDQHGTMSQGTVRSDGSFAFTNCRPADMCRKK</sequence>
<feature type="transmembrane region" description="Helical" evidence="2">
    <location>
        <begin position="217"/>
        <end position="237"/>
    </location>
</feature>
<feature type="compositionally biased region" description="Polar residues" evidence="1">
    <location>
        <begin position="1123"/>
        <end position="1139"/>
    </location>
</feature>
<feature type="compositionally biased region" description="Polar residues" evidence="1">
    <location>
        <begin position="927"/>
        <end position="951"/>
    </location>
</feature>
<feature type="region of interest" description="Disordered" evidence="1">
    <location>
        <begin position="1"/>
        <end position="75"/>
    </location>
</feature>
<keyword evidence="2" id="KW-0812">Transmembrane</keyword>
<evidence type="ECO:0000256" key="1">
    <source>
        <dbReference type="SAM" id="MobiDB-lite"/>
    </source>
</evidence>
<dbReference type="GeneID" id="108675099"/>
<feature type="region of interest" description="Disordered" evidence="1">
    <location>
        <begin position="267"/>
        <end position="301"/>
    </location>
</feature>
<feature type="compositionally biased region" description="Polar residues" evidence="1">
    <location>
        <begin position="1200"/>
        <end position="1212"/>
    </location>
</feature>
<feature type="region of interest" description="Disordered" evidence="1">
    <location>
        <begin position="927"/>
        <end position="1016"/>
    </location>
</feature>
<feature type="region of interest" description="Disordered" evidence="1">
    <location>
        <begin position="313"/>
        <end position="368"/>
    </location>
</feature>
<feature type="compositionally biased region" description="Polar residues" evidence="1">
    <location>
        <begin position="280"/>
        <end position="295"/>
    </location>
</feature>
<dbReference type="RefSeq" id="XP_018018572.1">
    <property type="nucleotide sequence ID" value="XM_018163083.2"/>
</dbReference>
<feature type="compositionally biased region" description="Polar residues" evidence="1">
    <location>
        <begin position="335"/>
        <end position="345"/>
    </location>
</feature>
<feature type="compositionally biased region" description="Basic residues" evidence="1">
    <location>
        <begin position="54"/>
        <end position="73"/>
    </location>
</feature>
<proteinExistence type="predicted"/>
<keyword evidence="2" id="KW-0472">Membrane</keyword>
<feature type="compositionally biased region" description="Basic and acidic residues" evidence="1">
    <location>
        <begin position="1"/>
        <end position="19"/>
    </location>
</feature>
<reference evidence="4" key="1">
    <citation type="submission" date="2025-08" db="UniProtKB">
        <authorList>
            <consortium name="RefSeq"/>
        </authorList>
    </citation>
    <scope>IDENTIFICATION</scope>
    <source>
        <tissue evidence="4">Whole organism</tissue>
    </source>
</reference>
<feature type="region of interest" description="Disordered" evidence="1">
    <location>
        <begin position="1084"/>
        <end position="1212"/>
    </location>
</feature>
<dbReference type="AlphaFoldDB" id="A0A8B7NXV2"/>
<evidence type="ECO:0000256" key="2">
    <source>
        <dbReference type="SAM" id="Phobius"/>
    </source>
</evidence>
<feature type="compositionally biased region" description="Polar residues" evidence="1">
    <location>
        <begin position="358"/>
        <end position="368"/>
    </location>
</feature>
<keyword evidence="2" id="KW-1133">Transmembrane helix</keyword>
<feature type="compositionally biased region" description="Low complexity" evidence="1">
    <location>
        <begin position="1163"/>
        <end position="1177"/>
    </location>
</feature>
<dbReference type="KEGG" id="hazt:108675099"/>
<dbReference type="Proteomes" id="UP000694843">
    <property type="component" value="Unplaced"/>
</dbReference>
<feature type="compositionally biased region" description="Polar residues" evidence="1">
    <location>
        <begin position="961"/>
        <end position="985"/>
    </location>
</feature>
<accession>A0A8B7NXV2</accession>
<feature type="region of interest" description="Disordered" evidence="1">
    <location>
        <begin position="1042"/>
        <end position="1065"/>
    </location>
</feature>